<evidence type="ECO:0000313" key="4">
    <source>
        <dbReference type="Proteomes" id="UP000005408"/>
    </source>
</evidence>
<protein>
    <recommendedName>
        <fullName evidence="5">FAD-binding domain-containing protein</fullName>
    </recommendedName>
</protein>
<accession>K1RHY2</accession>
<dbReference type="SUPFAM" id="SSF51905">
    <property type="entry name" value="FAD/NAD(P)-binding domain"/>
    <property type="match status" value="1"/>
</dbReference>
<keyword evidence="1" id="KW-1133">Transmembrane helix</keyword>
<dbReference type="EMBL" id="JH817583">
    <property type="protein sequence ID" value="EKC41125.1"/>
    <property type="molecule type" value="Genomic_DNA"/>
</dbReference>
<feature type="transmembrane region" description="Helical" evidence="1">
    <location>
        <begin position="42"/>
        <end position="59"/>
    </location>
</feature>
<dbReference type="InterPro" id="IPR036188">
    <property type="entry name" value="FAD/NAD-bd_sf"/>
</dbReference>
<organism evidence="2">
    <name type="scientific">Magallana gigas</name>
    <name type="common">Pacific oyster</name>
    <name type="synonym">Crassostrea gigas</name>
    <dbReference type="NCBI Taxonomy" id="29159"/>
    <lineage>
        <taxon>Eukaryota</taxon>
        <taxon>Metazoa</taxon>
        <taxon>Spiralia</taxon>
        <taxon>Lophotrochozoa</taxon>
        <taxon>Mollusca</taxon>
        <taxon>Bivalvia</taxon>
        <taxon>Autobranchia</taxon>
        <taxon>Pteriomorphia</taxon>
        <taxon>Ostreida</taxon>
        <taxon>Ostreoidea</taxon>
        <taxon>Ostreidae</taxon>
        <taxon>Magallana</taxon>
    </lineage>
</organism>
<sequence length="399" mass="45324">MESVHDYQLQQNMLITLLFLALFTGWRTFYDRVKRSLRQVTVVVVGGGPVGLLAAFLALRSGRAGKIVIFEEKDRKSILNGQYQLTFDRQSVEFLRESGIDFDNIEGCRHDNNFTTKVGVFVEFILVRLTTPDNNVTLRFGSKFDKETCKELDGIQGRLLVIACDGRNGQASRLLGLDEFSEQHSCNAYGAIAAIERTEARDVPTPEKRVHNLTFDLSAYGAYHSDNDCSPGFSLKVFGNSKHRFISLAISKCESSVVKALRTILDRSMMRNIFMKCFNLYKMGYEQSLSESYALNHMKFSPRLFEIKLSQRCETVAYFHDCDTFVLAEGEAALSFNFHTGLDINPAIRGLMSLSKFIEMITLAESEHSISNALLFKMKHNEFVCKDLIRNGLREYMFS</sequence>
<evidence type="ECO:0000313" key="3">
    <source>
        <dbReference type="EnsemblMetazoa" id="G20577.27:cds"/>
    </source>
</evidence>
<reference evidence="3" key="2">
    <citation type="submission" date="2022-08" db="UniProtKB">
        <authorList>
            <consortium name="EnsemblMetazoa"/>
        </authorList>
    </citation>
    <scope>IDENTIFICATION</scope>
    <source>
        <strain evidence="3">05x7-T-G4-1.051#20</strain>
    </source>
</reference>
<dbReference type="EnsemblMetazoa" id="G20577.27">
    <property type="protein sequence ID" value="G20577.27:cds"/>
    <property type="gene ID" value="G20577"/>
</dbReference>
<feature type="transmembrane region" description="Helical" evidence="1">
    <location>
        <begin position="12"/>
        <end position="30"/>
    </location>
</feature>
<dbReference type="HOGENOM" id="CLU_051860_0_0_1"/>
<gene>
    <name evidence="2" type="ORF">CGI_10022886</name>
</gene>
<evidence type="ECO:0000313" key="2">
    <source>
        <dbReference type="EMBL" id="EKC41125.1"/>
    </source>
</evidence>
<name>K1RHY2_MAGGI</name>
<keyword evidence="1" id="KW-0472">Membrane</keyword>
<keyword evidence="1" id="KW-0812">Transmembrane</keyword>
<proteinExistence type="predicted"/>
<reference evidence="2" key="1">
    <citation type="journal article" date="2012" name="Nature">
        <title>The oyster genome reveals stress adaptation and complexity of shell formation.</title>
        <authorList>
            <person name="Zhang G."/>
            <person name="Fang X."/>
            <person name="Guo X."/>
            <person name="Li L."/>
            <person name="Luo R."/>
            <person name="Xu F."/>
            <person name="Yang P."/>
            <person name="Zhang L."/>
            <person name="Wang X."/>
            <person name="Qi H."/>
            <person name="Xiong Z."/>
            <person name="Que H."/>
            <person name="Xie Y."/>
            <person name="Holland P.W."/>
            <person name="Paps J."/>
            <person name="Zhu Y."/>
            <person name="Wu F."/>
            <person name="Chen Y."/>
            <person name="Wang J."/>
            <person name="Peng C."/>
            <person name="Meng J."/>
            <person name="Yang L."/>
            <person name="Liu J."/>
            <person name="Wen B."/>
            <person name="Zhang N."/>
            <person name="Huang Z."/>
            <person name="Zhu Q."/>
            <person name="Feng Y."/>
            <person name="Mount A."/>
            <person name="Hedgecock D."/>
            <person name="Xu Z."/>
            <person name="Liu Y."/>
            <person name="Domazet-Loso T."/>
            <person name="Du Y."/>
            <person name="Sun X."/>
            <person name="Zhang S."/>
            <person name="Liu B."/>
            <person name="Cheng P."/>
            <person name="Jiang X."/>
            <person name="Li J."/>
            <person name="Fan D."/>
            <person name="Wang W."/>
            <person name="Fu W."/>
            <person name="Wang T."/>
            <person name="Wang B."/>
            <person name="Zhang J."/>
            <person name="Peng Z."/>
            <person name="Li Y."/>
            <person name="Li N."/>
            <person name="Wang J."/>
            <person name="Chen M."/>
            <person name="He Y."/>
            <person name="Tan F."/>
            <person name="Song X."/>
            <person name="Zheng Q."/>
            <person name="Huang R."/>
            <person name="Yang H."/>
            <person name="Du X."/>
            <person name="Chen L."/>
            <person name="Yang M."/>
            <person name="Gaffney P.M."/>
            <person name="Wang S."/>
            <person name="Luo L."/>
            <person name="She Z."/>
            <person name="Ming Y."/>
            <person name="Huang W."/>
            <person name="Zhang S."/>
            <person name="Huang B."/>
            <person name="Zhang Y."/>
            <person name="Qu T."/>
            <person name="Ni P."/>
            <person name="Miao G."/>
            <person name="Wang J."/>
            <person name="Wang Q."/>
            <person name="Steinberg C.E."/>
            <person name="Wang H."/>
            <person name="Li N."/>
            <person name="Qian L."/>
            <person name="Zhang G."/>
            <person name="Li Y."/>
            <person name="Yang H."/>
            <person name="Liu X."/>
            <person name="Wang J."/>
            <person name="Yin Y."/>
            <person name="Wang J."/>
        </authorList>
    </citation>
    <scope>NUCLEOTIDE SEQUENCE [LARGE SCALE GENOMIC DNA]</scope>
    <source>
        <strain evidence="2">05x7-T-G4-1.051#20</strain>
    </source>
</reference>
<evidence type="ECO:0008006" key="5">
    <source>
        <dbReference type="Google" id="ProtNLM"/>
    </source>
</evidence>
<keyword evidence="4" id="KW-1185">Reference proteome</keyword>
<dbReference type="Proteomes" id="UP000005408">
    <property type="component" value="Unassembled WGS sequence"/>
</dbReference>
<dbReference type="Gene3D" id="3.50.50.60">
    <property type="entry name" value="FAD/NAD(P)-binding domain"/>
    <property type="match status" value="1"/>
</dbReference>
<evidence type="ECO:0000256" key="1">
    <source>
        <dbReference type="SAM" id="Phobius"/>
    </source>
</evidence>
<dbReference type="AlphaFoldDB" id="K1RHY2"/>